<dbReference type="GO" id="GO:0030272">
    <property type="term" value="F:5-formyltetrahydrofolate cyclo-ligase activity"/>
    <property type="evidence" value="ECO:0007669"/>
    <property type="project" value="UniProtKB-EC"/>
</dbReference>
<dbReference type="PIRSF" id="PIRSF006806">
    <property type="entry name" value="FTHF_cligase"/>
    <property type="match status" value="1"/>
</dbReference>
<accession>A0ABT0VL12</accession>
<evidence type="ECO:0000313" key="5">
    <source>
        <dbReference type="EMBL" id="MCM2437604.1"/>
    </source>
</evidence>
<dbReference type="NCBIfam" id="TIGR02727">
    <property type="entry name" value="MTHFS_bact"/>
    <property type="match status" value="1"/>
</dbReference>
<keyword evidence="5" id="KW-0436">Ligase</keyword>
<sequence length="185" mass="21271">MEKEQQRILAKRYLMSLSNDQRLKIAYQFKEMLVKLPTWQQAKTIAITKAMAHEIPTDLLIEAAWHANKQVVIPKTFKSNKMSFYEYQPNDNLVKTNFGVLEPEKTAKMIPKSAIDLVIVPGLKFEIATNYRIGYGGGFYDNYLRNYQGMTISLATSQMITSAPCWPIEEFDQPVKKILIVKMEG</sequence>
<dbReference type="EMBL" id="JAGMVS010000065">
    <property type="protein sequence ID" value="MCM2437604.1"/>
    <property type="molecule type" value="Genomic_DNA"/>
</dbReference>
<protein>
    <recommendedName>
        <fullName evidence="4">5-formyltetrahydrofolate cyclo-ligase</fullName>
        <ecNumber evidence="4">6.3.3.2</ecNumber>
    </recommendedName>
</protein>
<keyword evidence="4" id="KW-0479">Metal-binding</keyword>
<name>A0ABT0VL12_9LACO</name>
<keyword evidence="3 4" id="KW-0067">ATP-binding</keyword>
<dbReference type="PANTHER" id="PTHR23407">
    <property type="entry name" value="ATPASE INHIBITOR/5-FORMYLTETRAHYDROFOLATE CYCLO-LIGASE"/>
    <property type="match status" value="1"/>
</dbReference>
<dbReference type="Proteomes" id="UP001057481">
    <property type="component" value="Unassembled WGS sequence"/>
</dbReference>
<comment type="similarity">
    <text evidence="1 4">Belongs to the 5-formyltetrahydrofolate cyclo-ligase family.</text>
</comment>
<keyword evidence="6" id="KW-1185">Reference proteome</keyword>
<dbReference type="EC" id="6.3.3.2" evidence="4"/>
<comment type="caution">
    <text evidence="5">The sequence shown here is derived from an EMBL/GenBank/DDBJ whole genome shotgun (WGS) entry which is preliminary data.</text>
</comment>
<evidence type="ECO:0000256" key="4">
    <source>
        <dbReference type="RuleBase" id="RU361279"/>
    </source>
</evidence>
<organism evidence="5 6">
    <name type="scientific">Periweissella beninensis</name>
    <dbReference type="NCBI Taxonomy" id="504936"/>
    <lineage>
        <taxon>Bacteria</taxon>
        <taxon>Bacillati</taxon>
        <taxon>Bacillota</taxon>
        <taxon>Bacilli</taxon>
        <taxon>Lactobacillales</taxon>
        <taxon>Lactobacillaceae</taxon>
        <taxon>Periweissella</taxon>
    </lineage>
</organism>
<comment type="catalytic activity">
    <reaction evidence="4">
        <text>(6S)-5-formyl-5,6,7,8-tetrahydrofolate + ATP = (6R)-5,10-methenyltetrahydrofolate + ADP + phosphate</text>
        <dbReference type="Rhea" id="RHEA:10488"/>
        <dbReference type="ChEBI" id="CHEBI:30616"/>
        <dbReference type="ChEBI" id="CHEBI:43474"/>
        <dbReference type="ChEBI" id="CHEBI:57455"/>
        <dbReference type="ChEBI" id="CHEBI:57457"/>
        <dbReference type="ChEBI" id="CHEBI:456216"/>
        <dbReference type="EC" id="6.3.3.2"/>
    </reaction>
</comment>
<keyword evidence="4" id="KW-0460">Magnesium</keyword>
<comment type="cofactor">
    <cofactor evidence="4">
        <name>Mg(2+)</name>
        <dbReference type="ChEBI" id="CHEBI:18420"/>
    </cofactor>
</comment>
<dbReference type="RefSeq" id="WP_205143605.1">
    <property type="nucleotide sequence ID" value="NZ_JAFBDN010000008.1"/>
</dbReference>
<proteinExistence type="inferred from homology"/>
<keyword evidence="2 4" id="KW-0547">Nucleotide-binding</keyword>
<dbReference type="InterPro" id="IPR024185">
    <property type="entry name" value="FTHF_cligase-like_sf"/>
</dbReference>
<dbReference type="SUPFAM" id="SSF100950">
    <property type="entry name" value="NagB/RpiA/CoA transferase-like"/>
    <property type="match status" value="1"/>
</dbReference>
<dbReference type="Gene3D" id="3.40.50.10420">
    <property type="entry name" value="NagB/RpiA/CoA transferase-like"/>
    <property type="match status" value="1"/>
</dbReference>
<dbReference type="InterPro" id="IPR037171">
    <property type="entry name" value="NagB/RpiA_transferase-like"/>
</dbReference>
<reference evidence="5" key="1">
    <citation type="submission" date="2021-04" db="EMBL/GenBank/DDBJ databases">
        <title>Taxonomic assessment of Weissella genus.</title>
        <authorList>
            <person name="Fanelli F."/>
            <person name="Chieffi D."/>
            <person name="Dell'Aquila A."/>
            <person name="Gyu-Sung C."/>
            <person name="Franz C.M.A.P."/>
            <person name="Fusco V."/>
        </authorList>
    </citation>
    <scope>NUCLEOTIDE SEQUENCE</scope>
    <source>
        <strain evidence="5">LMG 25373</strain>
    </source>
</reference>
<evidence type="ECO:0000313" key="6">
    <source>
        <dbReference type="Proteomes" id="UP001057481"/>
    </source>
</evidence>
<evidence type="ECO:0000256" key="2">
    <source>
        <dbReference type="ARBA" id="ARBA00022741"/>
    </source>
</evidence>
<dbReference type="InterPro" id="IPR002698">
    <property type="entry name" value="FTHF_cligase"/>
</dbReference>
<gene>
    <name evidence="5" type="ORF">KAK10_06750</name>
</gene>
<evidence type="ECO:0000256" key="3">
    <source>
        <dbReference type="ARBA" id="ARBA00022840"/>
    </source>
</evidence>
<dbReference type="Pfam" id="PF01812">
    <property type="entry name" value="5-FTHF_cyc-lig"/>
    <property type="match status" value="1"/>
</dbReference>
<dbReference type="PANTHER" id="PTHR23407:SF1">
    <property type="entry name" value="5-FORMYLTETRAHYDROFOLATE CYCLO-LIGASE"/>
    <property type="match status" value="1"/>
</dbReference>
<evidence type="ECO:0000256" key="1">
    <source>
        <dbReference type="ARBA" id="ARBA00010638"/>
    </source>
</evidence>